<feature type="chain" id="PRO_5016464323" evidence="2">
    <location>
        <begin position="36"/>
        <end position="59"/>
    </location>
</feature>
<keyword evidence="4" id="KW-1185">Reference proteome</keyword>
<dbReference type="PROSITE" id="PS51257">
    <property type="entry name" value="PROKAR_LIPOPROTEIN"/>
    <property type="match status" value="1"/>
</dbReference>
<reference evidence="3 4" key="1">
    <citation type="submission" date="2018-06" db="EMBL/GenBank/DDBJ databases">
        <title>Spirosoma sp. HMF3257 Genome sequencing and assembly.</title>
        <authorList>
            <person name="Kang H."/>
            <person name="Cha I."/>
            <person name="Kim H."/>
            <person name="Kang J."/>
            <person name="Joh K."/>
        </authorList>
    </citation>
    <scope>NUCLEOTIDE SEQUENCE [LARGE SCALE GENOMIC DNA]</scope>
    <source>
        <strain evidence="3 4">HMF3257</strain>
    </source>
</reference>
<gene>
    <name evidence="3" type="ORF">HMF3257_21825</name>
</gene>
<evidence type="ECO:0000256" key="1">
    <source>
        <dbReference type="SAM" id="MobiDB-lite"/>
    </source>
</evidence>
<comment type="caution">
    <text evidence="3">The sequence shown here is derived from an EMBL/GenBank/DDBJ whole genome shotgun (WGS) entry which is preliminary data.</text>
</comment>
<dbReference type="AlphaFoldDB" id="A0A327NQ78"/>
<evidence type="ECO:0000313" key="4">
    <source>
        <dbReference type="Proteomes" id="UP000249016"/>
    </source>
</evidence>
<dbReference type="Proteomes" id="UP000249016">
    <property type="component" value="Unassembled WGS sequence"/>
</dbReference>
<protein>
    <submittedName>
        <fullName evidence="3">Uncharacterized protein</fullName>
    </submittedName>
</protein>
<keyword evidence="2" id="KW-0732">Signal</keyword>
<proteinExistence type="predicted"/>
<evidence type="ECO:0000313" key="3">
    <source>
        <dbReference type="EMBL" id="RAI76166.1"/>
    </source>
</evidence>
<evidence type="ECO:0000256" key="2">
    <source>
        <dbReference type="SAM" id="SignalP"/>
    </source>
</evidence>
<feature type="signal peptide" evidence="2">
    <location>
        <begin position="1"/>
        <end position="35"/>
    </location>
</feature>
<name>A0A327NQ78_9BACT</name>
<sequence>MIKETLAYMKQRLRQVGASTLLACTLLGCPSPVLSQTLAMTHQDRQNSQNGANPGGADP</sequence>
<feature type="region of interest" description="Disordered" evidence="1">
    <location>
        <begin position="39"/>
        <end position="59"/>
    </location>
</feature>
<feature type="compositionally biased region" description="Polar residues" evidence="1">
    <location>
        <begin position="39"/>
        <end position="52"/>
    </location>
</feature>
<accession>A0A327NQ78</accession>
<dbReference type="EMBL" id="QLII01000001">
    <property type="protein sequence ID" value="RAI76166.1"/>
    <property type="molecule type" value="Genomic_DNA"/>
</dbReference>
<organism evidence="3 4">
    <name type="scientific">Spirosoma telluris</name>
    <dbReference type="NCBI Taxonomy" id="2183553"/>
    <lineage>
        <taxon>Bacteria</taxon>
        <taxon>Pseudomonadati</taxon>
        <taxon>Bacteroidota</taxon>
        <taxon>Cytophagia</taxon>
        <taxon>Cytophagales</taxon>
        <taxon>Cytophagaceae</taxon>
        <taxon>Spirosoma</taxon>
    </lineage>
</organism>